<evidence type="ECO:0000313" key="2">
    <source>
        <dbReference type="EMBL" id="EEN59247.1"/>
    </source>
</evidence>
<evidence type="ECO:0000256" key="1">
    <source>
        <dbReference type="SAM" id="MobiDB-lite"/>
    </source>
</evidence>
<reference evidence="2" key="1">
    <citation type="journal article" date="2008" name="Nature">
        <title>The amphioxus genome and the evolution of the chordate karyotype.</title>
        <authorList>
            <consortium name="US DOE Joint Genome Institute (JGI-PGF)"/>
            <person name="Putnam N.H."/>
            <person name="Butts T."/>
            <person name="Ferrier D.E.K."/>
            <person name="Furlong R.F."/>
            <person name="Hellsten U."/>
            <person name="Kawashima T."/>
            <person name="Robinson-Rechavi M."/>
            <person name="Shoguchi E."/>
            <person name="Terry A."/>
            <person name="Yu J.-K."/>
            <person name="Benito-Gutierrez E.L."/>
            <person name="Dubchak I."/>
            <person name="Garcia-Fernandez J."/>
            <person name="Gibson-Brown J.J."/>
            <person name="Grigoriev I.V."/>
            <person name="Horton A.C."/>
            <person name="de Jong P.J."/>
            <person name="Jurka J."/>
            <person name="Kapitonov V.V."/>
            <person name="Kohara Y."/>
            <person name="Kuroki Y."/>
            <person name="Lindquist E."/>
            <person name="Lucas S."/>
            <person name="Osoegawa K."/>
            <person name="Pennacchio L.A."/>
            <person name="Salamov A.A."/>
            <person name="Satou Y."/>
            <person name="Sauka-Spengler T."/>
            <person name="Schmutz J."/>
            <person name="Shin-I T."/>
            <person name="Toyoda A."/>
            <person name="Bronner-Fraser M."/>
            <person name="Fujiyama A."/>
            <person name="Holland L.Z."/>
            <person name="Holland P.W.H."/>
            <person name="Satoh N."/>
            <person name="Rokhsar D.S."/>
        </authorList>
    </citation>
    <scope>NUCLEOTIDE SEQUENCE [LARGE SCALE GENOMIC DNA]</scope>
    <source>
        <strain evidence="2">S238N-H82</strain>
        <tissue evidence="2">Testes</tissue>
    </source>
</reference>
<dbReference type="EMBL" id="GG666521">
    <property type="protein sequence ID" value="EEN59247.1"/>
    <property type="molecule type" value="Genomic_DNA"/>
</dbReference>
<dbReference type="AlphaFoldDB" id="C3YK86"/>
<feature type="region of interest" description="Disordered" evidence="1">
    <location>
        <begin position="1"/>
        <end position="43"/>
    </location>
</feature>
<protein>
    <submittedName>
        <fullName evidence="2">Uncharacterized protein</fullName>
    </submittedName>
</protein>
<accession>C3YK86</accession>
<name>C3YK86_BRAFL</name>
<sequence>MADTSPEQPPTEFNGPSVKDNGLPDGQQTNGVNGMGSPDLADAMNHVNINDEYIPQSFLLCQPDGQTVGIHPFQAKIIVIHRPLRSGRFCDSQTLQEATGNVTNTVITQERHILANSPSDNVGLNNTELP</sequence>
<proteinExistence type="predicted"/>
<gene>
    <name evidence="2" type="ORF">BRAFLDRAFT_93296</name>
</gene>
<dbReference type="InParanoid" id="C3YK86"/>
<organism>
    <name type="scientific">Branchiostoma floridae</name>
    <name type="common">Florida lancelet</name>
    <name type="synonym">Amphioxus</name>
    <dbReference type="NCBI Taxonomy" id="7739"/>
    <lineage>
        <taxon>Eukaryota</taxon>
        <taxon>Metazoa</taxon>
        <taxon>Chordata</taxon>
        <taxon>Cephalochordata</taxon>
        <taxon>Leptocardii</taxon>
        <taxon>Amphioxiformes</taxon>
        <taxon>Branchiostomatidae</taxon>
        <taxon>Branchiostoma</taxon>
    </lineage>
</organism>